<dbReference type="InterPro" id="IPR036922">
    <property type="entry name" value="Rieske_2Fe-2S_sf"/>
</dbReference>
<gene>
    <name evidence="7" type="ORF">G9U52_24560</name>
</gene>
<evidence type="ECO:0000256" key="4">
    <source>
        <dbReference type="ARBA" id="ARBA00023014"/>
    </source>
</evidence>
<dbReference type="InterPro" id="IPR036188">
    <property type="entry name" value="FAD/NAD-bd_sf"/>
</dbReference>
<evidence type="ECO:0000313" key="8">
    <source>
        <dbReference type="Proteomes" id="UP001165962"/>
    </source>
</evidence>
<dbReference type="Pfam" id="PF00355">
    <property type="entry name" value="Rieske"/>
    <property type="match status" value="1"/>
</dbReference>
<dbReference type="SUPFAM" id="SSF50022">
    <property type="entry name" value="ISP domain"/>
    <property type="match status" value="1"/>
</dbReference>
<evidence type="ECO:0000313" key="7">
    <source>
        <dbReference type="EMBL" id="NHN32992.1"/>
    </source>
</evidence>
<feature type="domain" description="Rieske" evidence="6">
    <location>
        <begin position="421"/>
        <end position="504"/>
    </location>
</feature>
<protein>
    <submittedName>
        <fullName evidence="7">FAD-dependent oxidoreductase</fullName>
    </submittedName>
</protein>
<dbReference type="PANTHER" id="PTHR13847">
    <property type="entry name" value="SARCOSINE DEHYDROGENASE-RELATED"/>
    <property type="match status" value="1"/>
</dbReference>
<evidence type="ECO:0000259" key="6">
    <source>
        <dbReference type="PROSITE" id="PS51296"/>
    </source>
</evidence>
<organism evidence="7 8">
    <name type="scientific">Paenibacillus agricola</name>
    <dbReference type="NCBI Taxonomy" id="2716264"/>
    <lineage>
        <taxon>Bacteria</taxon>
        <taxon>Bacillati</taxon>
        <taxon>Bacillota</taxon>
        <taxon>Bacilli</taxon>
        <taxon>Bacillales</taxon>
        <taxon>Paenibacillaceae</taxon>
        <taxon>Paenibacillus</taxon>
    </lineage>
</organism>
<dbReference type="SUPFAM" id="SSF51905">
    <property type="entry name" value="FAD/NAD(P)-binding domain"/>
    <property type="match status" value="1"/>
</dbReference>
<keyword evidence="8" id="KW-1185">Reference proteome</keyword>
<dbReference type="EMBL" id="JAAOIW010000010">
    <property type="protein sequence ID" value="NHN32992.1"/>
    <property type="molecule type" value="Genomic_DNA"/>
</dbReference>
<evidence type="ECO:0000256" key="5">
    <source>
        <dbReference type="ARBA" id="ARBA00023157"/>
    </source>
</evidence>
<dbReference type="Gene3D" id="3.30.9.10">
    <property type="entry name" value="D-Amino Acid Oxidase, subunit A, domain 2"/>
    <property type="match status" value="1"/>
</dbReference>
<name>A0ABX0J970_9BACL</name>
<dbReference type="InterPro" id="IPR006076">
    <property type="entry name" value="FAD-dep_OxRdtase"/>
</dbReference>
<dbReference type="Gene3D" id="3.50.50.60">
    <property type="entry name" value="FAD/NAD(P)-binding domain"/>
    <property type="match status" value="1"/>
</dbReference>
<proteinExistence type="predicted"/>
<dbReference type="PRINTS" id="PR00162">
    <property type="entry name" value="RIESKE"/>
</dbReference>
<reference evidence="7" key="1">
    <citation type="submission" date="2020-03" db="EMBL/GenBank/DDBJ databases">
        <title>Draft sequencing of Paenibacilllus sp. S3N08.</title>
        <authorList>
            <person name="Kim D.-U."/>
        </authorList>
    </citation>
    <scope>NUCLEOTIDE SEQUENCE</scope>
    <source>
        <strain evidence="7">S3N08</strain>
    </source>
</reference>
<keyword evidence="5" id="KW-1015">Disulfide bond</keyword>
<dbReference type="PROSITE" id="PS51296">
    <property type="entry name" value="RIESKE"/>
    <property type="match status" value="1"/>
</dbReference>
<evidence type="ECO:0000256" key="1">
    <source>
        <dbReference type="ARBA" id="ARBA00022714"/>
    </source>
</evidence>
<dbReference type="Gene3D" id="2.102.10.10">
    <property type="entry name" value="Rieske [2Fe-2S] iron-sulphur domain"/>
    <property type="match status" value="1"/>
</dbReference>
<dbReference type="CDD" id="cd03477">
    <property type="entry name" value="Rieske_YhfW_C"/>
    <property type="match status" value="1"/>
</dbReference>
<dbReference type="InterPro" id="IPR005805">
    <property type="entry name" value="Rieske_Fe-S_prot_C"/>
</dbReference>
<keyword evidence="3" id="KW-0408">Iron</keyword>
<dbReference type="Proteomes" id="UP001165962">
    <property type="component" value="Unassembled WGS sequence"/>
</dbReference>
<dbReference type="InterPro" id="IPR017941">
    <property type="entry name" value="Rieske_2Fe-2S"/>
</dbReference>
<keyword evidence="1" id="KW-0001">2Fe-2S</keyword>
<dbReference type="PANTHER" id="PTHR13847:SF274">
    <property type="entry name" value="RIESKE 2FE-2S IRON-SULFUR PROTEIN YHFW-RELATED"/>
    <property type="match status" value="1"/>
</dbReference>
<sequence length="504" mass="56273">MLPDYTESLWLASSPPRSFPTLDKDIEVDYAIVGAGITGVTLAYLLAEEGHRVALLEANQIIHGTTGNTTAKVTVQHDLIYKELIDHFGVDKAGLYYEANKEALHFMRRTASELDIECEWTEQDAYLYAQTAESAEKLRQEYEAYMELGIPGKLLDAIPVPIEVQAALRLSRQAQFHPVKYMNGLIDRFEKAGGLIYENTRIDEKLEQGELPTLITMGGRRITCRHVVASSHFPFYDGGGLYFTRIHPERSYLMAIKPTKAYPGGMYLSVDDPKRSIRSVQLGGESLVIIGGDSHKTGQSEDTLAHYRNLEQFGEQTFGIQAIRYHWSAQDWMTLDKVPYIGQITSSHPNIWVATGYRKWGMTNGTAAALLLKDQLTDKESKYTELFTPSRFVADPSVKNLLIQNFDVAKHLIAGKLESVSLEVDILDLDEGAVVQIDGKRAGAYKDAQGKLHLVDTTCTHMGCELEWNNGERSWDCPCHGSRFDPSGAVIEGPAVQPLQQIEL</sequence>
<evidence type="ECO:0000256" key="3">
    <source>
        <dbReference type="ARBA" id="ARBA00023004"/>
    </source>
</evidence>
<keyword evidence="4" id="KW-0411">Iron-sulfur</keyword>
<comment type="caution">
    <text evidence="7">The sequence shown here is derived from an EMBL/GenBank/DDBJ whole genome shotgun (WGS) entry which is preliminary data.</text>
</comment>
<evidence type="ECO:0000256" key="2">
    <source>
        <dbReference type="ARBA" id="ARBA00022723"/>
    </source>
</evidence>
<keyword evidence="2" id="KW-0479">Metal-binding</keyword>
<accession>A0ABX0J970</accession>
<dbReference type="InterPro" id="IPR038010">
    <property type="entry name" value="YhfW_C"/>
</dbReference>
<dbReference type="Pfam" id="PF01266">
    <property type="entry name" value="DAO"/>
    <property type="match status" value="1"/>
</dbReference>